<reference evidence="2 3" key="1">
    <citation type="submission" date="2016-07" db="EMBL/GenBank/DDBJ databases">
        <title>Multiple horizontal gene transfer events from other fungi enriched the ability of initially mycotrophic Trichoderma (Ascomycota) to feed on dead plant biomass.</title>
        <authorList>
            <consortium name="DOE Joint Genome Institute"/>
            <person name="Aerts A."/>
            <person name="Atanasova L."/>
            <person name="Chenthamara K."/>
            <person name="Zhang J."/>
            <person name="Grujic M."/>
            <person name="Henrissat B."/>
            <person name="Kuo A."/>
            <person name="Salamov A."/>
            <person name="Lipzen A."/>
            <person name="Labutti K."/>
            <person name="Barry K."/>
            <person name="Miao Y."/>
            <person name="Rahimi M.J."/>
            <person name="Shen Q."/>
            <person name="Grigoriev I.V."/>
            <person name="Kubicek C.P."/>
            <person name="Druzhinina I.S."/>
        </authorList>
    </citation>
    <scope>NUCLEOTIDE SEQUENCE [LARGE SCALE GENOMIC DNA]</scope>
    <source>
        <strain evidence="2 3">CBS 433.97</strain>
    </source>
</reference>
<protein>
    <submittedName>
        <fullName evidence="2">Uncharacterized protein</fullName>
    </submittedName>
</protein>
<sequence length="185" mass="20014">MLFFHNLLLLTTTAVAVNVIIFIVDSNHNCPNDETVLICSDIGRGICCTSTEFTGFPSLQVAGISTQPQDGNLAIAFSESGDNRCGVTCDSAFAENNACLTCGNDGISGGGWDIIPVKEQSMESLSSCTGSVKPDELRYQGRSYRIYHDVPENITAELIDLVNKKTNVADFPAHLAQYEKLNYGH</sequence>
<evidence type="ECO:0000313" key="2">
    <source>
        <dbReference type="EMBL" id="PTB44881.1"/>
    </source>
</evidence>
<keyword evidence="3" id="KW-1185">Reference proteome</keyword>
<organism evidence="2 3">
    <name type="scientific">Trichoderma asperellum (strain ATCC 204424 / CBS 433.97 / NBRC 101777)</name>
    <dbReference type="NCBI Taxonomy" id="1042311"/>
    <lineage>
        <taxon>Eukaryota</taxon>
        <taxon>Fungi</taxon>
        <taxon>Dikarya</taxon>
        <taxon>Ascomycota</taxon>
        <taxon>Pezizomycotina</taxon>
        <taxon>Sordariomycetes</taxon>
        <taxon>Hypocreomycetidae</taxon>
        <taxon>Hypocreales</taxon>
        <taxon>Hypocreaceae</taxon>
        <taxon>Trichoderma</taxon>
    </lineage>
</organism>
<evidence type="ECO:0000256" key="1">
    <source>
        <dbReference type="SAM" id="SignalP"/>
    </source>
</evidence>
<dbReference type="AlphaFoldDB" id="A0A2T3ZJ94"/>
<dbReference type="OrthoDB" id="4732505at2759"/>
<feature type="signal peptide" evidence="1">
    <location>
        <begin position="1"/>
        <end position="16"/>
    </location>
</feature>
<dbReference type="Proteomes" id="UP000240493">
    <property type="component" value="Unassembled WGS sequence"/>
</dbReference>
<gene>
    <name evidence="2" type="ORF">M441DRAFT_53968</name>
</gene>
<feature type="chain" id="PRO_5015604409" evidence="1">
    <location>
        <begin position="17"/>
        <end position="185"/>
    </location>
</feature>
<name>A0A2T3ZJ94_TRIA4</name>
<dbReference type="EMBL" id="KZ679257">
    <property type="protein sequence ID" value="PTB44881.1"/>
    <property type="molecule type" value="Genomic_DNA"/>
</dbReference>
<accession>A0A2T3ZJ94</accession>
<keyword evidence="1" id="KW-0732">Signal</keyword>
<proteinExistence type="predicted"/>
<evidence type="ECO:0000313" key="3">
    <source>
        <dbReference type="Proteomes" id="UP000240493"/>
    </source>
</evidence>